<evidence type="ECO:0000256" key="1">
    <source>
        <dbReference type="ARBA" id="ARBA00001913"/>
    </source>
</evidence>
<dbReference type="EMBL" id="JAGKHQ010000014">
    <property type="protein sequence ID" value="KAG7498305.1"/>
    <property type="molecule type" value="Genomic_DNA"/>
</dbReference>
<protein>
    <recommendedName>
        <fullName evidence="3">phospholipase A2</fullName>
        <ecNumber evidence="3">3.1.1.4</ecNumber>
    </recommendedName>
</protein>
<reference evidence="13 14" key="1">
    <citation type="journal article" date="2021" name="Sci. Rep.">
        <title>Chromosome anchoring in Senegalese sole (Solea senegalensis) reveals sex-associated markers and genome rearrangements in flatfish.</title>
        <authorList>
            <person name="Guerrero-Cozar I."/>
            <person name="Gomez-Garrido J."/>
            <person name="Berbel C."/>
            <person name="Martinez-Blanch J.F."/>
            <person name="Alioto T."/>
            <person name="Claros M.G."/>
            <person name="Gagnaire P.A."/>
            <person name="Manchado M."/>
        </authorList>
    </citation>
    <scope>NUCLEOTIDE SEQUENCE [LARGE SCALE GENOMIC DNA]</scope>
    <source>
        <strain evidence="13">Sse05_10M</strain>
    </source>
</reference>
<evidence type="ECO:0000256" key="4">
    <source>
        <dbReference type="ARBA" id="ARBA00022525"/>
    </source>
</evidence>
<evidence type="ECO:0000256" key="2">
    <source>
        <dbReference type="ARBA" id="ARBA00004613"/>
    </source>
</evidence>
<keyword evidence="4" id="KW-0964">Secreted</keyword>
<evidence type="ECO:0000256" key="9">
    <source>
        <dbReference type="ARBA" id="ARBA00023157"/>
    </source>
</evidence>
<evidence type="ECO:0000256" key="3">
    <source>
        <dbReference type="ARBA" id="ARBA00013278"/>
    </source>
</evidence>
<organism evidence="13 14">
    <name type="scientific">Solea senegalensis</name>
    <name type="common">Senegalese sole</name>
    <dbReference type="NCBI Taxonomy" id="28829"/>
    <lineage>
        <taxon>Eukaryota</taxon>
        <taxon>Metazoa</taxon>
        <taxon>Chordata</taxon>
        <taxon>Craniata</taxon>
        <taxon>Vertebrata</taxon>
        <taxon>Euteleostomi</taxon>
        <taxon>Actinopterygii</taxon>
        <taxon>Neopterygii</taxon>
        <taxon>Teleostei</taxon>
        <taxon>Neoteleostei</taxon>
        <taxon>Acanthomorphata</taxon>
        <taxon>Carangaria</taxon>
        <taxon>Pleuronectiformes</taxon>
        <taxon>Pleuronectoidei</taxon>
        <taxon>Soleidae</taxon>
        <taxon>Solea</taxon>
    </lineage>
</organism>
<feature type="signal peptide" evidence="11">
    <location>
        <begin position="1"/>
        <end position="24"/>
    </location>
</feature>
<keyword evidence="7" id="KW-0106">Calcium</keyword>
<dbReference type="GO" id="GO:0046872">
    <property type="term" value="F:metal ion binding"/>
    <property type="evidence" value="ECO:0007669"/>
    <property type="project" value="UniProtKB-KW"/>
</dbReference>
<dbReference type="InterPro" id="IPR033113">
    <property type="entry name" value="PLA2_histidine"/>
</dbReference>
<sequence length="540" mass="60383">MTHIAPLLLFVTSSSSVTWPRAEASILCAWTTVLSSGDVHHSFLRRDSASLRLYHSVHRPGARALLHCATSDDASVIHSYLSKCHENRRDFTDHLDRDFHLSSVFEAEEQCVSLGSEEDLEWHSGKRLARSAGDVHADGRSEIRGRLRVRRGFIVPGTLWCGSGNKSLSYADLGVFADTDSCCREHDQCKHTILSFHSQFGVFNSNIFTMSHCDCDNKFRRCLRKADHRISDVVGYTFFNLLKMRCFEFSYRPQCTRRNWFGMCKETKLTLYAEVHPPTLYKSTSPPEAFVNITSSTAAESEPQLLLMTAAALTVPTPLTSLPSTSITPGNSVTGTSTGSLPQSRDDDQTVTEVDTAGLHLSCDIYEDLDECNDKILPKQMRYGLHNPESRTLYHCNCTARLFQTLVKQRRLTKVHTLLLGHVSQSCFLPQDCTADETCTAALVTADFPLLDLKSGAGLEEQEQSQEQSQEQNHPWVVNLKAAAVERTGSPPLTGLCCSEHGAFTLDSLLPTKYWWIVAAQHALPHVSRSFRSCFSSLWR</sequence>
<dbReference type="SMART" id="SM00085">
    <property type="entry name" value="PA2c"/>
    <property type="match status" value="1"/>
</dbReference>
<keyword evidence="14" id="KW-1185">Reference proteome</keyword>
<comment type="cofactor">
    <cofactor evidence="1">
        <name>Ca(2+)</name>
        <dbReference type="ChEBI" id="CHEBI:29108"/>
    </cofactor>
</comment>
<evidence type="ECO:0000256" key="10">
    <source>
        <dbReference type="SAM" id="MobiDB-lite"/>
    </source>
</evidence>
<feature type="compositionally biased region" description="Polar residues" evidence="10">
    <location>
        <begin position="330"/>
        <end position="343"/>
    </location>
</feature>
<dbReference type="GO" id="GO:0006644">
    <property type="term" value="P:phospholipid metabolic process"/>
    <property type="evidence" value="ECO:0007669"/>
    <property type="project" value="InterPro"/>
</dbReference>
<evidence type="ECO:0000313" key="14">
    <source>
        <dbReference type="Proteomes" id="UP000693946"/>
    </source>
</evidence>
<gene>
    <name evidence="13" type="ORF">JOB18_005293</name>
</gene>
<dbReference type="PANTHER" id="PTHR12253">
    <property type="entry name" value="RH14732P"/>
    <property type="match status" value="1"/>
</dbReference>
<dbReference type="GO" id="GO:0004623">
    <property type="term" value="F:phospholipase A2 activity"/>
    <property type="evidence" value="ECO:0007669"/>
    <property type="project" value="UniProtKB-EC"/>
</dbReference>
<evidence type="ECO:0000256" key="7">
    <source>
        <dbReference type="ARBA" id="ARBA00022837"/>
    </source>
</evidence>
<keyword evidence="6" id="KW-0378">Hydrolase</keyword>
<dbReference type="Pfam" id="PF05826">
    <property type="entry name" value="Phospholip_A2_2"/>
    <property type="match status" value="2"/>
</dbReference>
<keyword evidence="5" id="KW-0479">Metal-binding</keyword>
<dbReference type="InterPro" id="IPR016090">
    <property type="entry name" value="PLA2-like_dom"/>
</dbReference>
<evidence type="ECO:0000256" key="6">
    <source>
        <dbReference type="ARBA" id="ARBA00022801"/>
    </source>
</evidence>
<dbReference type="AlphaFoldDB" id="A0AAV6QZE7"/>
<dbReference type="PROSITE" id="PS00118">
    <property type="entry name" value="PA2_HIS"/>
    <property type="match status" value="1"/>
</dbReference>
<keyword evidence="9" id="KW-1015">Disulfide bond</keyword>
<dbReference type="GO" id="GO:0005576">
    <property type="term" value="C:extracellular region"/>
    <property type="evidence" value="ECO:0007669"/>
    <property type="project" value="UniProtKB-SubCell"/>
</dbReference>
<accession>A0AAV6QZE7</accession>
<name>A0AAV6QZE7_SOLSE</name>
<feature type="domain" description="Phospholipase A2-like central" evidence="12">
    <location>
        <begin position="143"/>
        <end position="265"/>
    </location>
</feature>
<evidence type="ECO:0000256" key="8">
    <source>
        <dbReference type="ARBA" id="ARBA00023098"/>
    </source>
</evidence>
<comment type="subcellular location">
    <subcellularLocation>
        <location evidence="2">Secreted</location>
    </subcellularLocation>
</comment>
<dbReference type="Proteomes" id="UP000693946">
    <property type="component" value="Linkage Group LG21"/>
</dbReference>
<evidence type="ECO:0000256" key="11">
    <source>
        <dbReference type="SAM" id="SignalP"/>
    </source>
</evidence>
<dbReference type="EC" id="3.1.1.4" evidence="3"/>
<keyword evidence="8" id="KW-0443">Lipid metabolism</keyword>
<proteinExistence type="predicted"/>
<evidence type="ECO:0000313" key="13">
    <source>
        <dbReference type="EMBL" id="KAG7498305.1"/>
    </source>
</evidence>
<evidence type="ECO:0000259" key="12">
    <source>
        <dbReference type="SMART" id="SM00085"/>
    </source>
</evidence>
<dbReference type="FunFam" id="1.20.90.10:FF:000002">
    <property type="entry name" value="Phospholipase A2 group III"/>
    <property type="match status" value="1"/>
</dbReference>
<feature type="region of interest" description="Disordered" evidence="10">
    <location>
        <begin position="321"/>
        <end position="351"/>
    </location>
</feature>
<keyword evidence="11" id="KW-0732">Signal</keyword>
<feature type="chain" id="PRO_5043742257" description="phospholipase A2" evidence="11">
    <location>
        <begin position="25"/>
        <end position="540"/>
    </location>
</feature>
<comment type="caution">
    <text evidence="13">The sequence shown here is derived from an EMBL/GenBank/DDBJ whole genome shotgun (WGS) entry which is preliminary data.</text>
</comment>
<dbReference type="GO" id="GO:0050482">
    <property type="term" value="P:arachidonate secretion"/>
    <property type="evidence" value="ECO:0007669"/>
    <property type="project" value="InterPro"/>
</dbReference>
<dbReference type="CDD" id="cd04704">
    <property type="entry name" value="PLA2_bee_venom_like"/>
    <property type="match status" value="1"/>
</dbReference>
<evidence type="ECO:0000256" key="5">
    <source>
        <dbReference type="ARBA" id="ARBA00022723"/>
    </source>
</evidence>